<evidence type="ECO:0008006" key="3">
    <source>
        <dbReference type="Google" id="ProtNLM"/>
    </source>
</evidence>
<proteinExistence type="predicted"/>
<keyword evidence="2" id="KW-1185">Reference proteome</keyword>
<protein>
    <recommendedName>
        <fullName evidence="3">Acyl carrier protein phosphodiesterase</fullName>
    </recommendedName>
</protein>
<dbReference type="AlphaFoldDB" id="A0A1G9MVA6"/>
<dbReference type="EMBL" id="FNFO01000008">
    <property type="protein sequence ID" value="SDL78200.1"/>
    <property type="molecule type" value="Genomic_DNA"/>
</dbReference>
<evidence type="ECO:0000313" key="2">
    <source>
        <dbReference type="Proteomes" id="UP000198510"/>
    </source>
</evidence>
<reference evidence="1 2" key="1">
    <citation type="submission" date="2016-10" db="EMBL/GenBank/DDBJ databases">
        <authorList>
            <person name="de Groot N.N."/>
        </authorList>
    </citation>
    <scope>NUCLEOTIDE SEQUENCE [LARGE SCALE GENOMIC DNA]</scope>
    <source>
        <strain evidence="1 2">DSM 25186</strain>
    </source>
</reference>
<evidence type="ECO:0000313" key="1">
    <source>
        <dbReference type="EMBL" id="SDL78200.1"/>
    </source>
</evidence>
<sequence length="225" mass="26536">MNYLSHYYLDRTYHDPYYTLGLVLPDLVRAQRVLRIPAALPSLPDTAYWTPVREGILRHVEVDRVFHTLPWFQTRVRELTDWLRAQPVPLLQKYDYFLAHVAVEILLDRQLLQKEPALADQFYAQLDRVTLEGVVKIFEWLSWEAHATTFYRFLEQFRAAQFLKRYQQQAGVVQSLAGVYRRVTGKPLDENHVILQKFVAEAVRRLQEDTEGWDALHDSLARKAI</sequence>
<dbReference type="GO" id="GO:0008770">
    <property type="term" value="F:[acyl-carrier-protein] phosphodiesterase activity"/>
    <property type="evidence" value="ECO:0007669"/>
    <property type="project" value="InterPro"/>
</dbReference>
<dbReference type="GO" id="GO:0006633">
    <property type="term" value="P:fatty acid biosynthetic process"/>
    <property type="evidence" value="ECO:0007669"/>
    <property type="project" value="InterPro"/>
</dbReference>
<dbReference type="OrthoDB" id="8442777at2"/>
<name>A0A1G9MVA6_9BACT</name>
<accession>A0A1G9MVA6</accession>
<organism evidence="1 2">
    <name type="scientific">Catalinimonas alkaloidigena</name>
    <dbReference type="NCBI Taxonomy" id="1075417"/>
    <lineage>
        <taxon>Bacteria</taxon>
        <taxon>Pseudomonadati</taxon>
        <taxon>Bacteroidota</taxon>
        <taxon>Cytophagia</taxon>
        <taxon>Cytophagales</taxon>
        <taxon>Catalimonadaceae</taxon>
        <taxon>Catalinimonas</taxon>
    </lineage>
</organism>
<dbReference type="Proteomes" id="UP000198510">
    <property type="component" value="Unassembled WGS sequence"/>
</dbReference>
<dbReference type="InterPro" id="IPR007431">
    <property type="entry name" value="ACP_PD"/>
</dbReference>
<dbReference type="RefSeq" id="WP_089684936.1">
    <property type="nucleotide sequence ID" value="NZ_FNFO01000008.1"/>
</dbReference>
<dbReference type="Pfam" id="PF04336">
    <property type="entry name" value="ACP_PD"/>
    <property type="match status" value="1"/>
</dbReference>
<gene>
    <name evidence="1" type="ORF">SAMN05421823_10899</name>
</gene>
<dbReference type="STRING" id="1075417.SAMN05421823_10899"/>